<feature type="chain" id="PRO_5046752247" description="Lipoprotein with Yx(FWY)xxD motif" evidence="2">
    <location>
        <begin position="31"/>
        <end position="183"/>
    </location>
</feature>
<keyword evidence="4" id="KW-1185">Reference proteome</keyword>
<feature type="compositionally biased region" description="Low complexity" evidence="1">
    <location>
        <begin position="164"/>
        <end position="183"/>
    </location>
</feature>
<evidence type="ECO:0000313" key="3">
    <source>
        <dbReference type="EMBL" id="MFC3759387.1"/>
    </source>
</evidence>
<dbReference type="Proteomes" id="UP001595699">
    <property type="component" value="Unassembled WGS sequence"/>
</dbReference>
<dbReference type="Pfam" id="PF03640">
    <property type="entry name" value="Lipoprotein_15"/>
    <property type="match status" value="2"/>
</dbReference>
<sequence>MGKFNTRRWAASLATSTAALLLLAACGGQAETAAPPGNSPIGIRTVQGVGTVLADQMGMTLYVTDAEKDGSIKCVDECAEFWPPLEAGADLPSSVEGITGKIGSVKRPDGKLQVTIDNRPLYMFSNDKGAGTAKGNGFEDDFMGTHFVWIAMTSNGPAAGGDSSGTPAPSSSASSDGGYEYGY</sequence>
<evidence type="ECO:0008006" key="5">
    <source>
        <dbReference type="Google" id="ProtNLM"/>
    </source>
</evidence>
<dbReference type="RefSeq" id="WP_275577221.1">
    <property type="nucleotide sequence ID" value="NZ_JAFBCM010000001.1"/>
</dbReference>
<feature type="signal peptide" evidence="2">
    <location>
        <begin position="1"/>
        <end position="30"/>
    </location>
</feature>
<gene>
    <name evidence="3" type="ORF">ACFOUW_00915</name>
</gene>
<evidence type="ECO:0000313" key="4">
    <source>
        <dbReference type="Proteomes" id="UP001595699"/>
    </source>
</evidence>
<dbReference type="PANTHER" id="PTHR39335">
    <property type="entry name" value="BLL4220 PROTEIN"/>
    <property type="match status" value="1"/>
</dbReference>
<organism evidence="3 4">
    <name type="scientific">Tenggerimyces flavus</name>
    <dbReference type="NCBI Taxonomy" id="1708749"/>
    <lineage>
        <taxon>Bacteria</taxon>
        <taxon>Bacillati</taxon>
        <taxon>Actinomycetota</taxon>
        <taxon>Actinomycetes</taxon>
        <taxon>Propionibacteriales</taxon>
        <taxon>Nocardioidaceae</taxon>
        <taxon>Tenggerimyces</taxon>
    </lineage>
</organism>
<feature type="region of interest" description="Disordered" evidence="1">
    <location>
        <begin position="158"/>
        <end position="183"/>
    </location>
</feature>
<proteinExistence type="predicted"/>
<dbReference type="PANTHER" id="PTHR39335:SF1">
    <property type="entry name" value="BLL4220 PROTEIN"/>
    <property type="match status" value="1"/>
</dbReference>
<comment type="caution">
    <text evidence="3">The sequence shown here is derived from an EMBL/GenBank/DDBJ whole genome shotgun (WGS) entry which is preliminary data.</text>
</comment>
<keyword evidence="2" id="KW-0732">Signal</keyword>
<evidence type="ECO:0000256" key="1">
    <source>
        <dbReference type="SAM" id="MobiDB-lite"/>
    </source>
</evidence>
<dbReference type="InterPro" id="IPR005297">
    <property type="entry name" value="Lipoprotein_repeat"/>
</dbReference>
<reference evidence="4" key="1">
    <citation type="journal article" date="2019" name="Int. J. Syst. Evol. Microbiol.">
        <title>The Global Catalogue of Microorganisms (GCM) 10K type strain sequencing project: providing services to taxonomists for standard genome sequencing and annotation.</title>
        <authorList>
            <consortium name="The Broad Institute Genomics Platform"/>
            <consortium name="The Broad Institute Genome Sequencing Center for Infectious Disease"/>
            <person name="Wu L."/>
            <person name="Ma J."/>
        </authorList>
    </citation>
    <scope>NUCLEOTIDE SEQUENCE [LARGE SCALE GENOMIC DNA]</scope>
    <source>
        <strain evidence="4">CGMCC 4.7241</strain>
    </source>
</reference>
<protein>
    <recommendedName>
        <fullName evidence="5">Lipoprotein with Yx(FWY)xxD motif</fullName>
    </recommendedName>
</protein>
<accession>A0ABV7Y3P6</accession>
<evidence type="ECO:0000256" key="2">
    <source>
        <dbReference type="SAM" id="SignalP"/>
    </source>
</evidence>
<name>A0ABV7Y3P6_9ACTN</name>
<dbReference type="EMBL" id="JBHRZH010000001">
    <property type="protein sequence ID" value="MFC3759387.1"/>
    <property type="molecule type" value="Genomic_DNA"/>
</dbReference>
<dbReference type="PROSITE" id="PS51257">
    <property type="entry name" value="PROKAR_LIPOPROTEIN"/>
    <property type="match status" value="1"/>
</dbReference>